<gene>
    <name evidence="1" type="ORF">LTR25_007105</name>
</gene>
<organism evidence="1 2">
    <name type="scientific">Vermiconidia calcicola</name>
    <dbReference type="NCBI Taxonomy" id="1690605"/>
    <lineage>
        <taxon>Eukaryota</taxon>
        <taxon>Fungi</taxon>
        <taxon>Dikarya</taxon>
        <taxon>Ascomycota</taxon>
        <taxon>Pezizomycotina</taxon>
        <taxon>Dothideomycetes</taxon>
        <taxon>Dothideomycetidae</taxon>
        <taxon>Mycosphaerellales</taxon>
        <taxon>Extremaceae</taxon>
        <taxon>Vermiconidia</taxon>
    </lineage>
</organism>
<sequence length="143" mass="16489">MALKAALEKKDQELVLGLAERFGSRADKSMPDKENVGRRAEKVKEDLAILTRLSDSLDVMEENVTETRLTNISEHIHYVRNVFERQPGAFNLSSIPMTVEDYFLQNLPTNFVLISWDPARWEIYDTKVVFSLARSYSQHGRSR</sequence>
<comment type="caution">
    <text evidence="1">The sequence shown here is derived from an EMBL/GenBank/DDBJ whole genome shotgun (WGS) entry which is preliminary data.</text>
</comment>
<proteinExistence type="predicted"/>
<accession>A0AAV9Q559</accession>
<dbReference type="Proteomes" id="UP001345827">
    <property type="component" value="Unassembled WGS sequence"/>
</dbReference>
<keyword evidence="2" id="KW-1185">Reference proteome</keyword>
<evidence type="ECO:0000313" key="1">
    <source>
        <dbReference type="EMBL" id="KAK5534125.1"/>
    </source>
</evidence>
<evidence type="ECO:0000313" key="2">
    <source>
        <dbReference type="Proteomes" id="UP001345827"/>
    </source>
</evidence>
<dbReference type="AlphaFoldDB" id="A0AAV9Q559"/>
<reference evidence="1 2" key="1">
    <citation type="submission" date="2023-06" db="EMBL/GenBank/DDBJ databases">
        <title>Black Yeasts Isolated from many extreme environments.</title>
        <authorList>
            <person name="Coleine C."/>
            <person name="Stajich J.E."/>
            <person name="Selbmann L."/>
        </authorList>
    </citation>
    <scope>NUCLEOTIDE SEQUENCE [LARGE SCALE GENOMIC DNA]</scope>
    <source>
        <strain evidence="1 2">CCFEE 5887</strain>
    </source>
</reference>
<protein>
    <submittedName>
        <fullName evidence="1">Uncharacterized protein</fullName>
    </submittedName>
</protein>
<name>A0AAV9Q559_9PEZI</name>
<dbReference type="EMBL" id="JAXLQG010000012">
    <property type="protein sequence ID" value="KAK5534125.1"/>
    <property type="molecule type" value="Genomic_DNA"/>
</dbReference>